<evidence type="ECO:0000313" key="6">
    <source>
        <dbReference type="EMBL" id="ACC97696.1"/>
    </source>
</evidence>
<dbReference type="PANTHER" id="PTHR33705">
    <property type="entry name" value="PHOSPHOCARRIER PROTEIN HPR"/>
    <property type="match status" value="1"/>
</dbReference>
<gene>
    <name evidence="6" type="ordered locus">Emin_0130</name>
</gene>
<feature type="domain" description="HPr" evidence="5">
    <location>
        <begin position="1"/>
        <end position="88"/>
    </location>
</feature>
<dbReference type="PROSITE" id="PS51350">
    <property type="entry name" value="PTS_HPR_DOM"/>
    <property type="match status" value="1"/>
</dbReference>
<dbReference type="PROSITE" id="PS00369">
    <property type="entry name" value="PTS_HPR_HIS"/>
    <property type="match status" value="1"/>
</dbReference>
<dbReference type="AlphaFoldDB" id="B2KB00"/>
<dbReference type="PRINTS" id="PR00107">
    <property type="entry name" value="PHOSPHOCPHPR"/>
</dbReference>
<organism evidence="6 7">
    <name type="scientific">Elusimicrobium minutum (strain Pei191)</name>
    <dbReference type="NCBI Taxonomy" id="445932"/>
    <lineage>
        <taxon>Bacteria</taxon>
        <taxon>Pseudomonadati</taxon>
        <taxon>Elusimicrobiota</taxon>
        <taxon>Elusimicrobia</taxon>
        <taxon>Elusimicrobiales</taxon>
        <taxon>Elusimicrobiaceae</taxon>
        <taxon>Elusimicrobium</taxon>
    </lineage>
</organism>
<dbReference type="KEGG" id="emi:Emin_0130"/>
<dbReference type="GO" id="GO:0016740">
    <property type="term" value="F:transferase activity"/>
    <property type="evidence" value="ECO:0007669"/>
    <property type="project" value="UniProtKB-KW"/>
</dbReference>
<dbReference type="InterPro" id="IPR000032">
    <property type="entry name" value="HPr-like"/>
</dbReference>
<dbReference type="SUPFAM" id="SSF55594">
    <property type="entry name" value="HPr-like"/>
    <property type="match status" value="1"/>
</dbReference>
<dbReference type="InterPro" id="IPR001020">
    <property type="entry name" value="PTS_HPr_His_P_site"/>
</dbReference>
<protein>
    <submittedName>
        <fullName evidence="6">Phosphotransferase system, mannose/fructose/N-acetylgalactosamine</fullName>
    </submittedName>
</protein>
<dbReference type="GO" id="GO:0009401">
    <property type="term" value="P:phosphoenolpyruvate-dependent sugar phosphotransferase system"/>
    <property type="evidence" value="ECO:0007669"/>
    <property type="project" value="UniProtKB-KW"/>
</dbReference>
<sequence length="89" mass="9577">MITRDIQIKNKMGLHARPAAMLAQTAGKFAADIKITKSGVEVNAKSIMGIMMLAAEYGSILTVAIDGSDENEALNAILNLFENNFSEAY</sequence>
<dbReference type="Gene3D" id="3.30.1340.10">
    <property type="entry name" value="HPr-like"/>
    <property type="match status" value="1"/>
</dbReference>
<dbReference type="Proteomes" id="UP000001029">
    <property type="component" value="Chromosome"/>
</dbReference>
<evidence type="ECO:0000256" key="3">
    <source>
        <dbReference type="ARBA" id="ARBA00022490"/>
    </source>
</evidence>
<dbReference type="HOGENOM" id="CLU_136230_2_2_0"/>
<keyword evidence="6" id="KW-0808">Transferase</keyword>
<dbReference type="InterPro" id="IPR002114">
    <property type="entry name" value="PTS_HPr_Ser_P_site"/>
</dbReference>
<evidence type="ECO:0000256" key="1">
    <source>
        <dbReference type="ARBA" id="ARBA00004496"/>
    </source>
</evidence>
<dbReference type="Pfam" id="PF00381">
    <property type="entry name" value="PTS-HPr"/>
    <property type="match status" value="1"/>
</dbReference>
<dbReference type="InterPro" id="IPR050399">
    <property type="entry name" value="HPr"/>
</dbReference>
<proteinExistence type="inferred from homology"/>
<dbReference type="STRING" id="445932.Emin_0130"/>
<name>B2KB00_ELUMP</name>
<dbReference type="InterPro" id="IPR035895">
    <property type="entry name" value="HPr-like_sf"/>
</dbReference>
<evidence type="ECO:0000259" key="5">
    <source>
        <dbReference type="PROSITE" id="PS51350"/>
    </source>
</evidence>
<dbReference type="EMBL" id="CP001055">
    <property type="protein sequence ID" value="ACC97696.1"/>
    <property type="molecule type" value="Genomic_DNA"/>
</dbReference>
<dbReference type="CDD" id="cd00367">
    <property type="entry name" value="PTS-HPr_like"/>
    <property type="match status" value="1"/>
</dbReference>
<dbReference type="OrthoDB" id="9809047at2"/>
<keyword evidence="7" id="KW-1185">Reference proteome</keyword>
<dbReference type="GO" id="GO:0005737">
    <property type="term" value="C:cytoplasm"/>
    <property type="evidence" value="ECO:0007669"/>
    <property type="project" value="UniProtKB-SubCell"/>
</dbReference>
<comment type="similarity">
    <text evidence="2">Belongs to the HPr family.</text>
</comment>
<dbReference type="NCBIfam" id="TIGR01003">
    <property type="entry name" value="PTS_HPr_family"/>
    <property type="match status" value="1"/>
</dbReference>
<accession>B2KB00</accession>
<dbReference type="PROSITE" id="PS00589">
    <property type="entry name" value="PTS_HPR_SER"/>
    <property type="match status" value="1"/>
</dbReference>
<dbReference type="PANTHER" id="PTHR33705:SF2">
    <property type="entry name" value="PHOSPHOCARRIER PROTEIN NPR"/>
    <property type="match status" value="1"/>
</dbReference>
<evidence type="ECO:0000313" key="7">
    <source>
        <dbReference type="Proteomes" id="UP000001029"/>
    </source>
</evidence>
<comment type="subcellular location">
    <subcellularLocation>
        <location evidence="1">Cytoplasm</location>
    </subcellularLocation>
</comment>
<keyword evidence="4" id="KW-0598">Phosphotransferase system</keyword>
<dbReference type="RefSeq" id="WP_012414311.1">
    <property type="nucleotide sequence ID" value="NC_010644.1"/>
</dbReference>
<reference evidence="6 7" key="1">
    <citation type="journal article" date="2009" name="Appl. Environ. Microbiol.">
        <title>Genomic analysis of 'Elusimicrobium minutum,' the first cultivated representative of the phylum 'Elusimicrobia' (formerly termite group 1).</title>
        <authorList>
            <person name="Herlemann D.P.R."/>
            <person name="Geissinger O."/>
            <person name="Ikeda-Ohtsubo W."/>
            <person name="Kunin V."/>
            <person name="Sun H."/>
            <person name="Lapidus A."/>
            <person name="Hugenholtz P."/>
            <person name="Brune A."/>
        </authorList>
    </citation>
    <scope>NUCLEOTIDE SEQUENCE [LARGE SCALE GENOMIC DNA]</scope>
    <source>
        <strain evidence="6 7">Pei191</strain>
    </source>
</reference>
<evidence type="ECO:0000256" key="4">
    <source>
        <dbReference type="ARBA" id="ARBA00022683"/>
    </source>
</evidence>
<keyword evidence="3" id="KW-0963">Cytoplasm</keyword>
<evidence type="ECO:0000256" key="2">
    <source>
        <dbReference type="ARBA" id="ARBA00010736"/>
    </source>
</evidence>